<keyword evidence="3" id="KW-1185">Reference proteome</keyword>
<reference evidence="2 3" key="1">
    <citation type="submission" date="2024-01" db="EMBL/GenBank/DDBJ databases">
        <title>A draft genome for the cacao thread blight pathogen Marasmiellus scandens.</title>
        <authorList>
            <person name="Baruah I.K."/>
            <person name="Leung J."/>
            <person name="Bukari Y."/>
            <person name="Amoako-Attah I."/>
            <person name="Meinhardt L.W."/>
            <person name="Bailey B.A."/>
            <person name="Cohen S.P."/>
        </authorList>
    </citation>
    <scope>NUCLEOTIDE SEQUENCE [LARGE SCALE GENOMIC DNA]</scope>
    <source>
        <strain evidence="2 3">GH-19</strain>
    </source>
</reference>
<comment type="caution">
    <text evidence="2">The sequence shown here is derived from an EMBL/GenBank/DDBJ whole genome shotgun (WGS) entry which is preliminary data.</text>
</comment>
<evidence type="ECO:0000313" key="3">
    <source>
        <dbReference type="Proteomes" id="UP001498398"/>
    </source>
</evidence>
<sequence>MITDWNDWILLSSITILIVVLDYCYSPKRYQEYEDADKSKSDSNPPSATDVDSKPEVLTPMESSLGTGSHRRRRVLKARARRRNRRNPWPWKTTRRGEERLDKIWKQKLDSDIEEETPYPYEDPNQPIIPYDLHLIITCRRIRFWVDYISYTTDFTYNSNFNKSGVYVHIPPQDIRLLDIKLGVPNVSPPGCNWSSRWIWHCQLGLGCVQYGYCGRLWRHEKHNTRRLEAVRKAAKEYHTLKQEGCLEKAHALGKEPCCENPVGRSWARARARCEMIYQVEPDAENFESVKTRKRKDMREACTQSDLGGGTISSDAPGIYRTKDNNLVVSYEAITAPQLATHFYECSKKNDRTQMLFSGDFDDIFGFSYDQLQDKDEDSRDMVLFNCEWFL</sequence>
<dbReference type="Proteomes" id="UP001498398">
    <property type="component" value="Unassembled WGS sequence"/>
</dbReference>
<gene>
    <name evidence="2" type="ORF">VKT23_007616</name>
</gene>
<protein>
    <submittedName>
        <fullName evidence="2">Uncharacterized protein</fullName>
    </submittedName>
</protein>
<proteinExistence type="predicted"/>
<dbReference type="EMBL" id="JBANRG010000010">
    <property type="protein sequence ID" value="KAK7463033.1"/>
    <property type="molecule type" value="Genomic_DNA"/>
</dbReference>
<accession>A0ABR1JKC9</accession>
<evidence type="ECO:0000313" key="2">
    <source>
        <dbReference type="EMBL" id="KAK7463033.1"/>
    </source>
</evidence>
<feature type="compositionally biased region" description="Basic residues" evidence="1">
    <location>
        <begin position="69"/>
        <end position="86"/>
    </location>
</feature>
<organism evidence="2 3">
    <name type="scientific">Marasmiellus scandens</name>
    <dbReference type="NCBI Taxonomy" id="2682957"/>
    <lineage>
        <taxon>Eukaryota</taxon>
        <taxon>Fungi</taxon>
        <taxon>Dikarya</taxon>
        <taxon>Basidiomycota</taxon>
        <taxon>Agaricomycotina</taxon>
        <taxon>Agaricomycetes</taxon>
        <taxon>Agaricomycetidae</taxon>
        <taxon>Agaricales</taxon>
        <taxon>Marasmiineae</taxon>
        <taxon>Omphalotaceae</taxon>
        <taxon>Marasmiellus</taxon>
    </lineage>
</organism>
<feature type="region of interest" description="Disordered" evidence="1">
    <location>
        <begin position="34"/>
        <end position="92"/>
    </location>
</feature>
<evidence type="ECO:0000256" key="1">
    <source>
        <dbReference type="SAM" id="MobiDB-lite"/>
    </source>
</evidence>
<name>A0ABR1JKC9_9AGAR</name>